<feature type="compositionally biased region" description="Basic residues" evidence="1">
    <location>
        <begin position="54"/>
        <end position="84"/>
    </location>
</feature>
<feature type="domain" description="Penicillin-binding protein transpeptidase" evidence="2">
    <location>
        <begin position="201"/>
        <end position="489"/>
    </location>
</feature>
<evidence type="ECO:0000313" key="4">
    <source>
        <dbReference type="Proteomes" id="UP000437748"/>
    </source>
</evidence>
<dbReference type="AlphaFoldDB" id="A0A6N6VXY9"/>
<name>A0A6N6VXY9_9BACT</name>
<dbReference type="Proteomes" id="UP000437748">
    <property type="component" value="Unassembled WGS sequence"/>
</dbReference>
<dbReference type="GO" id="GO:0071972">
    <property type="term" value="F:peptidoglycan L,D-transpeptidase activity"/>
    <property type="evidence" value="ECO:0007669"/>
    <property type="project" value="TreeGrafter"/>
</dbReference>
<comment type="caution">
    <text evidence="3">The sequence shown here is derived from an EMBL/GenBank/DDBJ whole genome shotgun (WGS) entry which is preliminary data.</text>
</comment>
<evidence type="ECO:0000313" key="3">
    <source>
        <dbReference type="EMBL" id="KAB8038945.1"/>
    </source>
</evidence>
<dbReference type="SUPFAM" id="SSF56601">
    <property type="entry name" value="beta-lactamase/transpeptidase-like"/>
    <property type="match status" value="1"/>
</dbReference>
<dbReference type="GO" id="GO:0008658">
    <property type="term" value="F:penicillin binding"/>
    <property type="evidence" value="ECO:0007669"/>
    <property type="project" value="InterPro"/>
</dbReference>
<reference evidence="3 4" key="1">
    <citation type="submission" date="2019-10" db="EMBL/GenBank/DDBJ databases">
        <title>New species of Slilvanegrellaceae.</title>
        <authorList>
            <person name="Pitt A."/>
            <person name="Hahn M.W."/>
        </authorList>
    </citation>
    <scope>NUCLEOTIDE SEQUENCE [LARGE SCALE GENOMIC DNA]</scope>
    <source>
        <strain evidence="3 4">SP-Ram-0.45-NSY-1</strain>
    </source>
</reference>
<dbReference type="RefSeq" id="WP_153420342.1">
    <property type="nucleotide sequence ID" value="NZ_WFLM01000003.1"/>
</dbReference>
<dbReference type="OrthoDB" id="9811238at2"/>
<dbReference type="InterPro" id="IPR001460">
    <property type="entry name" value="PCN-bd_Tpept"/>
</dbReference>
<dbReference type="InterPro" id="IPR012338">
    <property type="entry name" value="Beta-lactam/transpept-like"/>
</dbReference>
<keyword evidence="4" id="KW-1185">Reference proteome</keyword>
<proteinExistence type="predicted"/>
<organism evidence="3 4">
    <name type="scientific">Silvanigrella paludirubra</name>
    <dbReference type="NCBI Taxonomy" id="2499159"/>
    <lineage>
        <taxon>Bacteria</taxon>
        <taxon>Pseudomonadati</taxon>
        <taxon>Bdellovibrionota</taxon>
        <taxon>Oligoflexia</taxon>
        <taxon>Silvanigrellales</taxon>
        <taxon>Silvanigrellaceae</taxon>
        <taxon>Silvanigrella</taxon>
    </lineage>
</organism>
<dbReference type="GO" id="GO:0071555">
    <property type="term" value="P:cell wall organization"/>
    <property type="evidence" value="ECO:0007669"/>
    <property type="project" value="TreeGrafter"/>
</dbReference>
<evidence type="ECO:0000256" key="1">
    <source>
        <dbReference type="SAM" id="MobiDB-lite"/>
    </source>
</evidence>
<sequence>MYFLSRLIPIKALKMFLIPLFGCGFILSNSQIALAQSAGNKNVTILYSQQNQNKNKKNSNKKVRKSNKNVKAKKTSRSKTKHRRQVEENFARTDAKTVYVTAQPVLFSAYNGSSIINPTRFAQNTVKVKAFTDPRESLNNNGAAFNTPFGQIDWPEVASKMFFKNGKTYSYYKNFKLELTIDPQLQDASEKYLSQTRILNGSTAIIDPKTGKILALSQNGGNRNAVISVSSRAPAASLMKIITASAAIEKRNLNPYDEIAFRGGCGSLRNGNWLADPARDSQRLTFAKAFGSSCNTAFARIALYDVGLSSLKFYAEKFMFNKAIPSDIKLQTSMFLLPDPDTATPQEVAEAGAGFGATRLNPIHAALLSAAINNRGVMMAPFLVEAAFNSDGREVYRAKPMQIGRIVSPQTALKVETLMLATIATGTSRRTFHKAGTRADADEIGGKTGTLLDPENRDVLYTWFSGIAPLNSPNSIAIGTVVASPQNWVVRASSVAQTTLADYLKLEKSDSRVASRSN</sequence>
<dbReference type="PANTHER" id="PTHR30627:SF2">
    <property type="entry name" value="PEPTIDOGLYCAN D,D-TRANSPEPTIDASE MRDA"/>
    <property type="match status" value="1"/>
</dbReference>
<dbReference type="Gene3D" id="3.40.710.10">
    <property type="entry name" value="DD-peptidase/beta-lactamase superfamily"/>
    <property type="match status" value="1"/>
</dbReference>
<dbReference type="PANTHER" id="PTHR30627">
    <property type="entry name" value="PEPTIDOGLYCAN D,D-TRANSPEPTIDASE"/>
    <property type="match status" value="1"/>
</dbReference>
<dbReference type="GO" id="GO:0005886">
    <property type="term" value="C:plasma membrane"/>
    <property type="evidence" value="ECO:0007669"/>
    <property type="project" value="TreeGrafter"/>
</dbReference>
<gene>
    <name evidence="3" type="ORF">GCL60_08790</name>
</gene>
<dbReference type="Pfam" id="PF00905">
    <property type="entry name" value="Transpeptidase"/>
    <property type="match status" value="1"/>
</dbReference>
<evidence type="ECO:0000259" key="2">
    <source>
        <dbReference type="Pfam" id="PF00905"/>
    </source>
</evidence>
<accession>A0A6N6VXY9</accession>
<dbReference type="EMBL" id="WFLM01000003">
    <property type="protein sequence ID" value="KAB8038945.1"/>
    <property type="molecule type" value="Genomic_DNA"/>
</dbReference>
<dbReference type="InterPro" id="IPR050515">
    <property type="entry name" value="Beta-lactam/transpept"/>
</dbReference>
<protein>
    <recommendedName>
        <fullName evidence="2">Penicillin-binding protein transpeptidase domain-containing protein</fullName>
    </recommendedName>
</protein>
<feature type="region of interest" description="Disordered" evidence="1">
    <location>
        <begin position="48"/>
        <end position="86"/>
    </location>
</feature>